<accession>Q6K7P3</accession>
<dbReference type="Proteomes" id="UP000000763">
    <property type="component" value="Chromosome 2"/>
</dbReference>
<protein>
    <submittedName>
        <fullName evidence="2">Uncharacterized protein</fullName>
    </submittedName>
</protein>
<dbReference type="AlphaFoldDB" id="Q6K7P3"/>
<sequence>MDRLAGVEVEGAEEPPCITSSKLADTAGAQRAAVQHPAADAPGTTGADHPSSRSHHALALGLDLLSCSWSLR</sequence>
<evidence type="ECO:0000313" key="3">
    <source>
        <dbReference type="Proteomes" id="UP000000763"/>
    </source>
</evidence>
<organism evidence="2 3">
    <name type="scientific">Oryza sativa subsp. japonica</name>
    <name type="common">Rice</name>
    <dbReference type="NCBI Taxonomy" id="39947"/>
    <lineage>
        <taxon>Eukaryota</taxon>
        <taxon>Viridiplantae</taxon>
        <taxon>Streptophyta</taxon>
        <taxon>Embryophyta</taxon>
        <taxon>Tracheophyta</taxon>
        <taxon>Spermatophyta</taxon>
        <taxon>Magnoliopsida</taxon>
        <taxon>Liliopsida</taxon>
        <taxon>Poales</taxon>
        <taxon>Poaceae</taxon>
        <taxon>BOP clade</taxon>
        <taxon>Oryzoideae</taxon>
        <taxon>Oryzeae</taxon>
        <taxon>Oryzinae</taxon>
        <taxon>Oryza</taxon>
        <taxon>Oryza sativa</taxon>
    </lineage>
</organism>
<proteinExistence type="predicted"/>
<evidence type="ECO:0000313" key="2">
    <source>
        <dbReference type="EMBL" id="BAD23069.1"/>
    </source>
</evidence>
<feature type="region of interest" description="Disordered" evidence="1">
    <location>
        <begin position="1"/>
        <end position="53"/>
    </location>
</feature>
<reference evidence="3" key="2">
    <citation type="journal article" date="2008" name="Nucleic Acids Res.">
        <title>The rice annotation project database (RAP-DB): 2008 update.</title>
        <authorList>
            <consortium name="The rice annotation project (RAP)"/>
        </authorList>
    </citation>
    <scope>GENOME REANNOTATION</scope>
    <source>
        <strain evidence="3">cv. Nipponbare</strain>
    </source>
</reference>
<dbReference type="EMBL" id="AP004776">
    <property type="protein sequence ID" value="BAD23069.1"/>
    <property type="molecule type" value="Genomic_DNA"/>
</dbReference>
<evidence type="ECO:0000256" key="1">
    <source>
        <dbReference type="SAM" id="MobiDB-lite"/>
    </source>
</evidence>
<reference evidence="3" key="1">
    <citation type="journal article" date="2005" name="Nature">
        <title>The map-based sequence of the rice genome.</title>
        <authorList>
            <consortium name="International rice genome sequencing project (IRGSP)"/>
            <person name="Matsumoto T."/>
            <person name="Wu J."/>
            <person name="Kanamori H."/>
            <person name="Katayose Y."/>
            <person name="Fujisawa M."/>
            <person name="Namiki N."/>
            <person name="Mizuno H."/>
            <person name="Yamamoto K."/>
            <person name="Antonio B.A."/>
            <person name="Baba T."/>
            <person name="Sakata K."/>
            <person name="Nagamura Y."/>
            <person name="Aoki H."/>
            <person name="Arikawa K."/>
            <person name="Arita K."/>
            <person name="Bito T."/>
            <person name="Chiden Y."/>
            <person name="Fujitsuka N."/>
            <person name="Fukunaka R."/>
            <person name="Hamada M."/>
            <person name="Harada C."/>
            <person name="Hayashi A."/>
            <person name="Hijishita S."/>
            <person name="Honda M."/>
            <person name="Hosokawa S."/>
            <person name="Ichikawa Y."/>
            <person name="Idonuma A."/>
            <person name="Iijima M."/>
            <person name="Ikeda M."/>
            <person name="Ikeno M."/>
            <person name="Ito K."/>
            <person name="Ito S."/>
            <person name="Ito T."/>
            <person name="Ito Y."/>
            <person name="Ito Y."/>
            <person name="Iwabuchi A."/>
            <person name="Kamiya K."/>
            <person name="Karasawa W."/>
            <person name="Kurita K."/>
            <person name="Katagiri S."/>
            <person name="Kikuta A."/>
            <person name="Kobayashi H."/>
            <person name="Kobayashi N."/>
            <person name="Machita K."/>
            <person name="Maehara T."/>
            <person name="Masukawa M."/>
            <person name="Mizubayashi T."/>
            <person name="Mukai Y."/>
            <person name="Nagasaki H."/>
            <person name="Nagata Y."/>
            <person name="Naito S."/>
            <person name="Nakashima M."/>
            <person name="Nakama Y."/>
            <person name="Nakamichi Y."/>
            <person name="Nakamura M."/>
            <person name="Meguro A."/>
            <person name="Negishi M."/>
            <person name="Ohta I."/>
            <person name="Ohta T."/>
            <person name="Okamoto M."/>
            <person name="Ono N."/>
            <person name="Saji S."/>
            <person name="Sakaguchi M."/>
            <person name="Sakai K."/>
            <person name="Shibata M."/>
            <person name="Shimokawa T."/>
            <person name="Song J."/>
            <person name="Takazaki Y."/>
            <person name="Terasawa K."/>
            <person name="Tsugane M."/>
            <person name="Tsuji K."/>
            <person name="Ueda S."/>
            <person name="Waki K."/>
            <person name="Yamagata H."/>
            <person name="Yamamoto M."/>
            <person name="Yamamoto S."/>
            <person name="Yamane H."/>
            <person name="Yoshiki S."/>
            <person name="Yoshihara R."/>
            <person name="Yukawa K."/>
            <person name="Zhong H."/>
            <person name="Yano M."/>
            <person name="Yuan Q."/>
            <person name="Ouyang S."/>
            <person name="Liu J."/>
            <person name="Jones K.M."/>
            <person name="Gansberger K."/>
            <person name="Moffat K."/>
            <person name="Hill J."/>
            <person name="Bera J."/>
            <person name="Fadrosh D."/>
            <person name="Jin S."/>
            <person name="Johri S."/>
            <person name="Kim M."/>
            <person name="Overton L."/>
            <person name="Reardon M."/>
            <person name="Tsitrin T."/>
            <person name="Vuong H."/>
            <person name="Weaver B."/>
            <person name="Ciecko A."/>
            <person name="Tallon L."/>
            <person name="Jackson J."/>
            <person name="Pai G."/>
            <person name="Aken S.V."/>
            <person name="Utterback T."/>
            <person name="Reidmuller S."/>
            <person name="Feldblyum T."/>
            <person name="Hsiao J."/>
            <person name="Zismann V."/>
            <person name="Iobst S."/>
            <person name="de Vazeille A.R."/>
            <person name="Buell C.R."/>
            <person name="Ying K."/>
            <person name="Li Y."/>
            <person name="Lu T."/>
            <person name="Huang Y."/>
            <person name="Zhao Q."/>
            <person name="Feng Q."/>
            <person name="Zhang L."/>
            <person name="Zhu J."/>
            <person name="Weng Q."/>
            <person name="Mu J."/>
            <person name="Lu Y."/>
            <person name="Fan D."/>
            <person name="Liu Y."/>
            <person name="Guan J."/>
            <person name="Zhang Y."/>
            <person name="Yu S."/>
            <person name="Liu X."/>
            <person name="Zhang Y."/>
            <person name="Hong G."/>
            <person name="Han B."/>
            <person name="Choisne N."/>
            <person name="Demange N."/>
            <person name="Orjeda G."/>
            <person name="Samain S."/>
            <person name="Cattolico L."/>
            <person name="Pelletier E."/>
            <person name="Couloux A."/>
            <person name="Segurens B."/>
            <person name="Wincker P."/>
            <person name="D'Hont A."/>
            <person name="Scarpelli C."/>
            <person name="Weissenbach J."/>
            <person name="Salanoubat M."/>
            <person name="Quetier F."/>
            <person name="Yu Y."/>
            <person name="Kim H.R."/>
            <person name="Rambo T."/>
            <person name="Currie J."/>
            <person name="Collura K."/>
            <person name="Luo M."/>
            <person name="Yang T."/>
            <person name="Ammiraju J.S.S."/>
            <person name="Engler F."/>
            <person name="Soderlund C."/>
            <person name="Wing R.A."/>
            <person name="Palmer L.E."/>
            <person name="de la Bastide M."/>
            <person name="Spiegel L."/>
            <person name="Nascimento L."/>
            <person name="Zutavern T."/>
            <person name="O'Shaughnessy A."/>
            <person name="Dike S."/>
            <person name="Dedhia N."/>
            <person name="Preston R."/>
            <person name="Balija V."/>
            <person name="McCombie W.R."/>
            <person name="Chow T."/>
            <person name="Chen H."/>
            <person name="Chung M."/>
            <person name="Chen C."/>
            <person name="Shaw J."/>
            <person name="Wu H."/>
            <person name="Hsiao K."/>
            <person name="Chao Y."/>
            <person name="Chu M."/>
            <person name="Cheng C."/>
            <person name="Hour A."/>
            <person name="Lee P."/>
            <person name="Lin S."/>
            <person name="Lin Y."/>
            <person name="Liou J."/>
            <person name="Liu S."/>
            <person name="Hsing Y."/>
            <person name="Raghuvanshi S."/>
            <person name="Mohanty A."/>
            <person name="Bharti A.K."/>
            <person name="Gaur A."/>
            <person name="Gupta V."/>
            <person name="Kumar D."/>
            <person name="Ravi V."/>
            <person name="Vij S."/>
            <person name="Kapur A."/>
            <person name="Khurana P."/>
            <person name="Khurana P."/>
            <person name="Khurana J.P."/>
            <person name="Tyagi A.K."/>
            <person name="Gaikwad K."/>
            <person name="Singh A."/>
            <person name="Dalal V."/>
            <person name="Srivastava S."/>
            <person name="Dixit A."/>
            <person name="Pal A.K."/>
            <person name="Ghazi I.A."/>
            <person name="Yadav M."/>
            <person name="Pandit A."/>
            <person name="Bhargava A."/>
            <person name="Sureshbabu K."/>
            <person name="Batra K."/>
            <person name="Sharma T.R."/>
            <person name="Mohapatra T."/>
            <person name="Singh N.K."/>
            <person name="Messing J."/>
            <person name="Nelson A.B."/>
            <person name="Fuks G."/>
            <person name="Kavchok S."/>
            <person name="Keizer G."/>
            <person name="Linton E."/>
            <person name="Llaca V."/>
            <person name="Song R."/>
            <person name="Tanyolac B."/>
            <person name="Young S."/>
            <person name="Ho-Il K."/>
            <person name="Hahn J.H."/>
            <person name="Sangsakoo G."/>
            <person name="Vanavichit A."/>
            <person name="de Mattos Luiz.A.T."/>
            <person name="Zimmer P.D."/>
            <person name="Malone G."/>
            <person name="Dellagostin O."/>
            <person name="de Oliveira A.C."/>
            <person name="Bevan M."/>
            <person name="Bancroft I."/>
            <person name="Minx P."/>
            <person name="Cordum H."/>
            <person name="Wilson R."/>
            <person name="Cheng Z."/>
            <person name="Jin W."/>
            <person name="Jiang J."/>
            <person name="Leong S.A."/>
            <person name="Iwama H."/>
            <person name="Gojobori T."/>
            <person name="Itoh T."/>
            <person name="Niimura Y."/>
            <person name="Fujii Y."/>
            <person name="Habara T."/>
            <person name="Sakai H."/>
            <person name="Sato Y."/>
            <person name="Wilson G."/>
            <person name="Kumar K."/>
            <person name="McCouch S."/>
            <person name="Juretic N."/>
            <person name="Hoen D."/>
            <person name="Wright S."/>
            <person name="Bruskiewich R."/>
            <person name="Bureau T."/>
            <person name="Miyao A."/>
            <person name="Hirochika H."/>
            <person name="Nishikawa T."/>
            <person name="Kadowaki K."/>
            <person name="Sugiura M."/>
            <person name="Burr B."/>
            <person name="Sasaki T."/>
        </authorList>
    </citation>
    <scope>NUCLEOTIDE SEQUENCE [LARGE SCALE GENOMIC DNA]</scope>
    <source>
        <strain evidence="3">cv. Nipponbare</strain>
    </source>
</reference>
<gene>
    <name evidence="2" type="primary">P0452F04.43</name>
</gene>
<name>Q6K7P3_ORYSJ</name>